<comment type="catalytic activity">
    <reaction evidence="11">
        <text>L-threonyl-[protein] + ATP = O-phospho-L-threonyl-[protein] + ADP + H(+)</text>
        <dbReference type="Rhea" id="RHEA:46608"/>
        <dbReference type="Rhea" id="RHEA-COMP:11060"/>
        <dbReference type="Rhea" id="RHEA-COMP:11605"/>
        <dbReference type="ChEBI" id="CHEBI:15378"/>
        <dbReference type="ChEBI" id="CHEBI:30013"/>
        <dbReference type="ChEBI" id="CHEBI:30616"/>
        <dbReference type="ChEBI" id="CHEBI:61977"/>
        <dbReference type="ChEBI" id="CHEBI:456216"/>
        <dbReference type="EC" id="2.7.11.22"/>
    </reaction>
</comment>
<comment type="subcellular location">
    <subcellularLocation>
        <location evidence="1">Nucleus</location>
    </subcellularLocation>
</comment>
<keyword evidence="9 13" id="KW-0067">ATP-binding</keyword>
<dbReference type="PANTHER" id="PTHR24056:SF546">
    <property type="entry name" value="CYCLIN-DEPENDENT KINASE 12"/>
    <property type="match status" value="1"/>
</dbReference>
<evidence type="ECO:0000256" key="3">
    <source>
        <dbReference type="ARBA" id="ARBA00007374"/>
    </source>
</evidence>
<dbReference type="PROSITE" id="PS50011">
    <property type="entry name" value="PROTEIN_KINASE_DOM"/>
    <property type="match status" value="1"/>
</dbReference>
<feature type="compositionally biased region" description="Basic and acidic residues" evidence="14">
    <location>
        <begin position="1460"/>
        <end position="1480"/>
    </location>
</feature>
<feature type="binding site" evidence="13">
    <location>
        <position position="1883"/>
    </location>
    <ligand>
        <name>ATP</name>
        <dbReference type="ChEBI" id="CHEBI:30616"/>
    </ligand>
</feature>
<feature type="domain" description="Protein kinase" evidence="15">
    <location>
        <begin position="1854"/>
        <end position="2174"/>
    </location>
</feature>
<feature type="region of interest" description="Disordered" evidence="14">
    <location>
        <begin position="2187"/>
        <end position="2215"/>
    </location>
</feature>
<dbReference type="Pfam" id="PF03770">
    <property type="entry name" value="IPK"/>
    <property type="match status" value="1"/>
</dbReference>
<feature type="compositionally biased region" description="Polar residues" evidence="14">
    <location>
        <begin position="1740"/>
        <end position="1752"/>
    </location>
</feature>
<dbReference type="GO" id="GO:0005524">
    <property type="term" value="F:ATP binding"/>
    <property type="evidence" value="ECO:0007669"/>
    <property type="project" value="UniProtKB-UniRule"/>
</dbReference>
<dbReference type="CDD" id="cd07840">
    <property type="entry name" value="STKc_CDK9_like"/>
    <property type="match status" value="1"/>
</dbReference>
<evidence type="ECO:0000256" key="1">
    <source>
        <dbReference type="ARBA" id="ARBA00004123"/>
    </source>
</evidence>
<feature type="compositionally biased region" description="Polar residues" evidence="14">
    <location>
        <begin position="1550"/>
        <end position="1565"/>
    </location>
</feature>
<feature type="compositionally biased region" description="Basic and acidic residues" evidence="14">
    <location>
        <begin position="1226"/>
        <end position="1241"/>
    </location>
</feature>
<feature type="compositionally biased region" description="Basic and acidic residues" evidence="14">
    <location>
        <begin position="968"/>
        <end position="989"/>
    </location>
</feature>
<feature type="region of interest" description="Disordered" evidence="14">
    <location>
        <begin position="1517"/>
        <end position="1565"/>
    </location>
</feature>
<reference evidence="16 17" key="1">
    <citation type="journal article" date="2018" name="MBio">
        <title>Comparative Genomics Reveals the Core Gene Toolbox for the Fungus-Insect Symbiosis.</title>
        <authorList>
            <person name="Wang Y."/>
            <person name="Stata M."/>
            <person name="Wang W."/>
            <person name="Stajich J.E."/>
            <person name="White M.M."/>
            <person name="Moncalvo J.M."/>
        </authorList>
    </citation>
    <scope>NUCLEOTIDE SEQUENCE [LARGE SCALE GENOMIC DNA]</scope>
    <source>
        <strain evidence="16 17">AUS-77-4</strain>
    </source>
</reference>
<comment type="caution">
    <text evidence="16">The sequence shown here is derived from an EMBL/GenBank/DDBJ whole genome shotgun (WGS) entry which is preliminary data.</text>
</comment>
<feature type="compositionally biased region" description="Basic residues" evidence="14">
    <location>
        <begin position="1175"/>
        <end position="1187"/>
    </location>
</feature>
<dbReference type="Gene3D" id="3.30.200.20">
    <property type="entry name" value="Phosphorylase Kinase, domain 1"/>
    <property type="match status" value="1"/>
</dbReference>
<evidence type="ECO:0000313" key="16">
    <source>
        <dbReference type="EMBL" id="PVU87925.1"/>
    </source>
</evidence>
<protein>
    <recommendedName>
        <fullName evidence="4">cyclin-dependent kinase</fullName>
        <ecNumber evidence="4">2.7.11.22</ecNumber>
    </recommendedName>
</protein>
<feature type="compositionally biased region" description="Basic and acidic residues" evidence="14">
    <location>
        <begin position="1260"/>
        <end position="1283"/>
    </location>
</feature>
<gene>
    <name evidence="16" type="ORF">BB559_005805</name>
</gene>
<dbReference type="Gene3D" id="1.10.510.10">
    <property type="entry name" value="Transferase(Phosphotransferase) domain 1"/>
    <property type="match status" value="1"/>
</dbReference>
<dbReference type="EMBL" id="MBFT01000677">
    <property type="protein sequence ID" value="PVU87925.1"/>
    <property type="molecule type" value="Genomic_DNA"/>
</dbReference>
<accession>A0A2T9Y6J3</accession>
<dbReference type="GO" id="GO:0008024">
    <property type="term" value="C:cyclin/CDK positive transcription elongation factor complex"/>
    <property type="evidence" value="ECO:0007669"/>
    <property type="project" value="TreeGrafter"/>
</dbReference>
<feature type="region of interest" description="Disordered" evidence="14">
    <location>
        <begin position="1083"/>
        <end position="1103"/>
    </location>
</feature>
<feature type="region of interest" description="Disordered" evidence="14">
    <location>
        <begin position="1201"/>
        <end position="1480"/>
    </location>
</feature>
<feature type="compositionally biased region" description="Basic and acidic residues" evidence="14">
    <location>
        <begin position="1393"/>
        <end position="1443"/>
    </location>
</feature>
<comment type="similarity">
    <text evidence="3">Belongs to the inositol phosphokinase (IPK) family.</text>
</comment>
<evidence type="ECO:0000256" key="12">
    <source>
        <dbReference type="ARBA" id="ARBA00048367"/>
    </source>
</evidence>
<dbReference type="PROSITE" id="PS00107">
    <property type="entry name" value="PROTEIN_KINASE_ATP"/>
    <property type="match status" value="1"/>
</dbReference>
<dbReference type="SUPFAM" id="SSF56112">
    <property type="entry name" value="Protein kinase-like (PK-like)"/>
    <property type="match status" value="1"/>
</dbReference>
<evidence type="ECO:0000313" key="17">
    <source>
        <dbReference type="Proteomes" id="UP000245699"/>
    </source>
</evidence>
<keyword evidence="8" id="KW-0418">Kinase</keyword>
<evidence type="ECO:0000256" key="8">
    <source>
        <dbReference type="ARBA" id="ARBA00022777"/>
    </source>
</evidence>
<dbReference type="GO" id="GO:0008353">
    <property type="term" value="F:RNA polymerase II CTD heptapeptide repeat kinase activity"/>
    <property type="evidence" value="ECO:0007669"/>
    <property type="project" value="TreeGrafter"/>
</dbReference>
<evidence type="ECO:0000259" key="15">
    <source>
        <dbReference type="PROSITE" id="PS50011"/>
    </source>
</evidence>
<evidence type="ECO:0000256" key="9">
    <source>
        <dbReference type="ARBA" id="ARBA00022840"/>
    </source>
</evidence>
<keyword evidence="6" id="KW-0808">Transferase</keyword>
<dbReference type="SMART" id="SM00220">
    <property type="entry name" value="S_TKc"/>
    <property type="match status" value="1"/>
</dbReference>
<dbReference type="FunFam" id="1.10.510.10:FF:000624">
    <property type="entry name" value="Mitogen-activated protein kinase"/>
    <property type="match status" value="1"/>
</dbReference>
<evidence type="ECO:0000256" key="10">
    <source>
        <dbReference type="ARBA" id="ARBA00023242"/>
    </source>
</evidence>
<dbReference type="InterPro" id="IPR017441">
    <property type="entry name" value="Protein_kinase_ATP_BS"/>
</dbReference>
<dbReference type="GO" id="GO:0032968">
    <property type="term" value="P:positive regulation of transcription elongation by RNA polymerase II"/>
    <property type="evidence" value="ECO:0007669"/>
    <property type="project" value="TreeGrafter"/>
</dbReference>
<dbReference type="InterPro" id="IPR038286">
    <property type="entry name" value="IPK_sf"/>
</dbReference>
<comment type="catalytic activity">
    <reaction evidence="12">
        <text>L-seryl-[protein] + ATP = O-phospho-L-seryl-[protein] + ADP + H(+)</text>
        <dbReference type="Rhea" id="RHEA:17989"/>
        <dbReference type="Rhea" id="RHEA-COMP:9863"/>
        <dbReference type="Rhea" id="RHEA-COMP:11604"/>
        <dbReference type="ChEBI" id="CHEBI:15378"/>
        <dbReference type="ChEBI" id="CHEBI:29999"/>
        <dbReference type="ChEBI" id="CHEBI:30616"/>
        <dbReference type="ChEBI" id="CHEBI:83421"/>
        <dbReference type="ChEBI" id="CHEBI:456216"/>
        <dbReference type="EC" id="2.7.11.22"/>
    </reaction>
</comment>
<dbReference type="OrthoDB" id="2573163at2759"/>
<evidence type="ECO:0000256" key="6">
    <source>
        <dbReference type="ARBA" id="ARBA00022679"/>
    </source>
</evidence>
<dbReference type="InterPro" id="IPR050108">
    <property type="entry name" value="CDK"/>
</dbReference>
<dbReference type="STRING" id="61424.A0A2T9Y6J3"/>
<keyword evidence="5" id="KW-0723">Serine/threonine-protein kinase</keyword>
<keyword evidence="10" id="KW-0539">Nucleus</keyword>
<dbReference type="InterPro" id="IPR005522">
    <property type="entry name" value="IPK"/>
</dbReference>
<feature type="region of interest" description="Disordered" evidence="14">
    <location>
        <begin position="1662"/>
        <end position="1770"/>
    </location>
</feature>
<feature type="compositionally biased region" description="Polar residues" evidence="14">
    <location>
        <begin position="1677"/>
        <end position="1699"/>
    </location>
</feature>
<feature type="region of interest" description="Disordered" evidence="14">
    <location>
        <begin position="961"/>
        <end position="989"/>
    </location>
</feature>
<dbReference type="GO" id="GO:0032958">
    <property type="term" value="P:inositol phosphate biosynthetic process"/>
    <property type="evidence" value="ECO:0007669"/>
    <property type="project" value="InterPro"/>
</dbReference>
<dbReference type="Proteomes" id="UP000245699">
    <property type="component" value="Unassembled WGS sequence"/>
</dbReference>
<feature type="region of interest" description="Disordered" evidence="14">
    <location>
        <begin position="1145"/>
        <end position="1187"/>
    </location>
</feature>
<dbReference type="Gene3D" id="3.30.470.160">
    <property type="entry name" value="Inositol polyphosphate kinase"/>
    <property type="match status" value="1"/>
</dbReference>
<dbReference type="InterPro" id="IPR000719">
    <property type="entry name" value="Prot_kinase_dom"/>
</dbReference>
<dbReference type="SUPFAM" id="SSF56104">
    <property type="entry name" value="SAICAR synthase-like"/>
    <property type="match status" value="1"/>
</dbReference>
<feature type="compositionally biased region" description="Basic residues" evidence="14">
    <location>
        <begin position="170"/>
        <end position="186"/>
    </location>
</feature>
<evidence type="ECO:0000256" key="11">
    <source>
        <dbReference type="ARBA" id="ARBA00047811"/>
    </source>
</evidence>
<keyword evidence="17" id="KW-1185">Reference proteome</keyword>
<dbReference type="PANTHER" id="PTHR24056">
    <property type="entry name" value="CELL DIVISION PROTEIN KINASE"/>
    <property type="match status" value="1"/>
</dbReference>
<dbReference type="InterPro" id="IPR011009">
    <property type="entry name" value="Kinase-like_dom_sf"/>
</dbReference>
<feature type="compositionally biased region" description="Basic and acidic residues" evidence="14">
    <location>
        <begin position="1317"/>
        <end position="1385"/>
    </location>
</feature>
<dbReference type="GO" id="GO:0004693">
    <property type="term" value="F:cyclin-dependent protein serine/threonine kinase activity"/>
    <property type="evidence" value="ECO:0007669"/>
    <property type="project" value="UniProtKB-EC"/>
</dbReference>
<dbReference type="GO" id="GO:0030332">
    <property type="term" value="F:cyclin binding"/>
    <property type="evidence" value="ECO:0007669"/>
    <property type="project" value="TreeGrafter"/>
</dbReference>
<comment type="similarity">
    <text evidence="2">Belongs to the protein kinase superfamily. CMGC Ser/Thr protein kinase family. CDC2/CDKX subfamily.</text>
</comment>
<evidence type="ECO:0000256" key="14">
    <source>
        <dbReference type="SAM" id="MobiDB-lite"/>
    </source>
</evidence>
<dbReference type="Pfam" id="PF00069">
    <property type="entry name" value="Pkinase"/>
    <property type="match status" value="1"/>
</dbReference>
<feature type="compositionally biased region" description="Basic and acidic residues" evidence="14">
    <location>
        <begin position="1291"/>
        <end position="1307"/>
    </location>
</feature>
<sequence length="2215" mass="253902">MHAFRIPVVQSTESEGSTDYDNPRSSQNSITSTPTLPETNIKNILKNKFKNNSLTLTPNSSNNIPDFFHNNTSYFNTVAQNTADDFLDPYDKNHPSPSALLDNLPSSTEITNFEVSPKSDSKLTTFKHSSDEKTENYQTPLKKTNDHVHDLNNHKDLFYNQVSENISHKSVSKSKPTKKLHKHKKPFNNVSDVDSDFLEANLRKKRPATQKRKKRLPNSMSLTPFINQVGGHTPFLKFSGSAVCKPMNKQENRFYTMADLLHPNLYKFLPEYLGHVNVTYRKKKHSDEVIPEVFFEHNKHIMPKSISQHYGNKRKKPDFHKKLFKHLKNIGDNNQHSDISDEYKAESSPGVTDTFNLKLNKRWKKLQEQILEEAFSKQAVQAREKLHSKYKSISSLRRRHSSTEISTVFSENFKNPNLKGNTLGEKPKILSETPKESFYNHESDSPFLVSRRNSGCSKDNAFGMTQDDRYNMKNNTFSNFKSSYTPKSIINPIQHTRVSKSLSVSTRRESFSFNLNTGLKTAKTNEFNKKSTPAAIPDSLNVNNNGRSRTNSASPKAYTEKMSQPNTDIKKSTTLLNSENQSDHKDKVNQQFEKNKHIYEDLWDKKFTKKTLTTADAVPGSTYKFILMRDLTASMQYPCILDLKIGTRQHGINAAPEKVISQTRKCAQTTSKALGVRMCGLQVYKASKNMYLYQDKYFGRALDSHTFKRTLLEFLDNGVDILVWHIPPLIRKLFLLFKTVFQMHGFRFYGSSLLLVYDGASAPYLDKAMMCALYSAPSESLSTNFLTSSRTSPKISSFPKLTPISNSSPAIISDKTTNLNIYGIDGINQSIEDDVTTVSDSLQQISLSKQNNDKVEPTDVHIDDEKLSQVDILANTRIIRKDSDKKFIIEIEPKGYFKHIPDFPCVLKKPPTVIKSDIEMRVIDFVNCTYVTDENAFGNPTLISPKCSIHPKSDLSNLLTPLSMPKKNFKDGNDLSVGEEGKRGDDKDKRNEYIIDFDGKPSCPINKNCAGPDLGYLKGVCTLIFEFADIWKRYANDPSCRSFDNYIQFVVDSNSKINETHTHPKKLLESVWDIDFKRNSTGSKAMINNRSSSPKNEKLEEKTKTKFKLGFHNEKIKDKSIFQSGSNSPGNSIYSIDTFTAPEKMDTKDSKIDKSAASGNSISPGRENDNSLKRQTSRSRSRSSSRKRVLVGYARYLPSNGGAEYEKVHSPYKTISETKNLGSDKGNNDRKNETSKEREDFTGQYETKSKGKFGFNEENNNSRRLDPQEHNESSNEPYFKKTENYYNEPYSKSHDSNRHRGSYRDNYEGYSRNSGKYYDRGNKRYRDYDRNRYPEKTYDQHYDRERYGNKHRDRDYKKPYYENDRDSYPNKSRYRNDNRYSEYNRSESFGRMGSDDRQQSPNRFTDRSRERDQYNDKGRDKNRGAYYNRNRDNYRERSRDNYNSRRRGWSRSPESSYRNANREENSESTPKKADDKKDEKDVYNHTYFQSGETSSLHRLLREREEAKRRRDAALARGEVLEEEDTKKQLSEKNLSGPPETIQKSGIRITGTGSSHKPTEPNTNSLVTNLDVKNPLNTPSKSQITNPSDRWHNIISLGTSTPLSSRNITRPPYPPSVPHGGSSRFPTHPPISTPHSFYSRPPINMAMPFIQSHPPPMYMPGTFPPPTHHNPVHHPIYQNPTTQTVPGQNMMSSKSNPHYQQHTEPKSHPRLPAPPSHSYASPVSSQKHQYPEPHLHPHKTAQPQHSIIQQSVGSIKKSYPDDHRDLNAQTQPNTEKDYIREKIDNGLKTTSTKPITLENDLHGNYDKAVNNNDSGKVGIDKDDEYLNSYMKNTGIHEGRSNSYQTQSSYESSLQYELINQVGEGTYGKVYKAKIKETERIVALKRIKIEYERDGFPITAMREIRLMRNLVHPNIVSLLDVVINNSDVYMVMEYMGYDLSGLLAHPDWDIGPEHIKSMMMQMLDGLAFMHGKGVIHRDIKGSNILINNLGQLKYVDFGLARKFAHRDENKYTNRVITLWYRPPELLLGATDYGPEVDIWSLGCIMAELFTKKPTFQGQNEISTLSQIFSIMGLPLVKGQNGDKSKMGGDKEGDSDEWLECYTKLPWFNLMQPKKPLFCQETKDKKHQGSGSDTKSNFASMMTKYMSVSGLKLILGMLDLDPCRRPTARECLLHNYFIKELPEPTPPTNFPVSGDWHEFESKAERKKKLAENQKKKQQ</sequence>
<feature type="region of interest" description="Disordered" evidence="14">
    <location>
        <begin position="167"/>
        <end position="187"/>
    </location>
</feature>
<feature type="compositionally biased region" description="Basic and acidic residues" evidence="14">
    <location>
        <begin position="1145"/>
        <end position="1154"/>
    </location>
</feature>
<feature type="compositionally biased region" description="Polar residues" evidence="14">
    <location>
        <begin position="1717"/>
        <end position="1727"/>
    </location>
</feature>
<feature type="compositionally biased region" description="Polar residues" evidence="14">
    <location>
        <begin position="9"/>
        <end position="37"/>
    </location>
</feature>
<dbReference type="FunFam" id="3.30.200.20:FF:000375">
    <property type="entry name" value="Cell division related protein kinase 2"/>
    <property type="match status" value="1"/>
</dbReference>
<feature type="region of interest" description="Disordered" evidence="14">
    <location>
        <begin position="1"/>
        <end position="37"/>
    </location>
</feature>
<keyword evidence="7 13" id="KW-0547">Nucleotide-binding</keyword>
<evidence type="ECO:0000256" key="7">
    <source>
        <dbReference type="ARBA" id="ARBA00022741"/>
    </source>
</evidence>
<evidence type="ECO:0000256" key="13">
    <source>
        <dbReference type="PROSITE-ProRule" id="PRU10141"/>
    </source>
</evidence>
<feature type="compositionally biased region" description="Basic and acidic residues" evidence="14">
    <location>
        <begin position="2192"/>
        <end position="2215"/>
    </location>
</feature>
<feature type="region of interest" description="Disordered" evidence="14">
    <location>
        <begin position="530"/>
        <end position="564"/>
    </location>
</feature>
<organism evidence="16 17">
    <name type="scientific">Furculomyces boomerangus</name>
    <dbReference type="NCBI Taxonomy" id="61424"/>
    <lineage>
        <taxon>Eukaryota</taxon>
        <taxon>Fungi</taxon>
        <taxon>Fungi incertae sedis</taxon>
        <taxon>Zoopagomycota</taxon>
        <taxon>Kickxellomycotina</taxon>
        <taxon>Harpellomycetes</taxon>
        <taxon>Harpellales</taxon>
        <taxon>Harpellaceae</taxon>
        <taxon>Furculomyces</taxon>
    </lineage>
</organism>
<dbReference type="PROSITE" id="PS00108">
    <property type="entry name" value="PROTEIN_KINASE_ST"/>
    <property type="match status" value="1"/>
</dbReference>
<dbReference type="EC" id="2.7.11.22" evidence="4"/>
<evidence type="ECO:0000256" key="4">
    <source>
        <dbReference type="ARBA" id="ARBA00012425"/>
    </source>
</evidence>
<feature type="compositionally biased region" description="Polar residues" evidence="14">
    <location>
        <begin position="1083"/>
        <end position="1094"/>
    </location>
</feature>
<dbReference type="InterPro" id="IPR008271">
    <property type="entry name" value="Ser/Thr_kinase_AS"/>
</dbReference>
<evidence type="ECO:0000256" key="5">
    <source>
        <dbReference type="ARBA" id="ARBA00022527"/>
    </source>
</evidence>
<evidence type="ECO:0000256" key="2">
    <source>
        <dbReference type="ARBA" id="ARBA00006485"/>
    </source>
</evidence>
<proteinExistence type="inferred from homology"/>
<name>A0A2T9Y6J3_9FUNG</name>
<feature type="compositionally biased region" description="Polar residues" evidence="14">
    <location>
        <begin position="540"/>
        <end position="554"/>
    </location>
</feature>